<proteinExistence type="predicted"/>
<dbReference type="PROSITE" id="PS51257">
    <property type="entry name" value="PROKAR_LIPOPROTEIN"/>
    <property type="match status" value="1"/>
</dbReference>
<dbReference type="Proteomes" id="UP000570166">
    <property type="component" value="Unassembled WGS sequence"/>
</dbReference>
<keyword evidence="1" id="KW-0732">Signal</keyword>
<evidence type="ECO:0008006" key="4">
    <source>
        <dbReference type="Google" id="ProtNLM"/>
    </source>
</evidence>
<feature type="signal peptide" evidence="1">
    <location>
        <begin position="1"/>
        <end position="24"/>
    </location>
</feature>
<protein>
    <recommendedName>
        <fullName evidence="4">Lipoprotein</fullName>
    </recommendedName>
</protein>
<sequence>MRAILAAILGCVFGGCTASGAALAKPVGLTCTAANGAIVRLNLDIAARRYQKEGFPSVPIESVTDHRVVLMHDKTATLVVTAFLDRDTMTYVAASEEALTHQRSETRYACVIGPAFSVANTG</sequence>
<name>A0A838L640_9SPHN</name>
<dbReference type="RefSeq" id="WP_160365983.1">
    <property type="nucleotide sequence ID" value="NZ_JACEIB010000006.1"/>
</dbReference>
<evidence type="ECO:0000256" key="1">
    <source>
        <dbReference type="SAM" id="SignalP"/>
    </source>
</evidence>
<evidence type="ECO:0000313" key="3">
    <source>
        <dbReference type="Proteomes" id="UP000570166"/>
    </source>
</evidence>
<comment type="caution">
    <text evidence="2">The sequence shown here is derived from an EMBL/GenBank/DDBJ whole genome shotgun (WGS) entry which is preliminary data.</text>
</comment>
<keyword evidence="3" id="KW-1185">Reference proteome</keyword>
<evidence type="ECO:0000313" key="2">
    <source>
        <dbReference type="EMBL" id="MBA2934507.1"/>
    </source>
</evidence>
<accession>A0A838L640</accession>
<dbReference type="AlphaFoldDB" id="A0A838L640"/>
<dbReference type="EMBL" id="JACEIB010000006">
    <property type="protein sequence ID" value="MBA2934507.1"/>
    <property type="molecule type" value="Genomic_DNA"/>
</dbReference>
<organism evidence="2 3">
    <name type="scientific">Sphingomonas chungangi</name>
    <dbReference type="NCBI Taxonomy" id="2683589"/>
    <lineage>
        <taxon>Bacteria</taxon>
        <taxon>Pseudomonadati</taxon>
        <taxon>Pseudomonadota</taxon>
        <taxon>Alphaproteobacteria</taxon>
        <taxon>Sphingomonadales</taxon>
        <taxon>Sphingomonadaceae</taxon>
        <taxon>Sphingomonas</taxon>
    </lineage>
</organism>
<gene>
    <name evidence="2" type="ORF">HZF05_10405</name>
</gene>
<feature type="chain" id="PRO_5032289566" description="Lipoprotein" evidence="1">
    <location>
        <begin position="25"/>
        <end position="122"/>
    </location>
</feature>
<reference evidence="2 3" key="1">
    <citation type="submission" date="2020-07" db="EMBL/GenBank/DDBJ databases">
        <authorList>
            <person name="Sun Q."/>
        </authorList>
    </citation>
    <scope>NUCLEOTIDE SEQUENCE [LARGE SCALE GENOMIC DNA]</scope>
    <source>
        <strain evidence="2 3">CGMCC 1.13654</strain>
    </source>
</reference>